<name>A0A8H5G3V8_9AGAR</name>
<dbReference type="EMBL" id="JAACJO010000005">
    <property type="protein sequence ID" value="KAF5357934.1"/>
    <property type="molecule type" value="Genomic_DNA"/>
</dbReference>
<evidence type="ECO:0000313" key="2">
    <source>
        <dbReference type="Proteomes" id="UP000559027"/>
    </source>
</evidence>
<dbReference type="Proteomes" id="UP000559027">
    <property type="component" value="Unassembled WGS sequence"/>
</dbReference>
<accession>A0A8H5G3V8</accession>
<dbReference type="OrthoDB" id="2579508at2759"/>
<keyword evidence="2" id="KW-1185">Reference proteome</keyword>
<gene>
    <name evidence="1" type="ORF">D9756_001594</name>
</gene>
<reference evidence="1 2" key="1">
    <citation type="journal article" date="2020" name="ISME J.">
        <title>Uncovering the hidden diversity of litter-decomposition mechanisms in mushroom-forming fungi.</title>
        <authorList>
            <person name="Floudas D."/>
            <person name="Bentzer J."/>
            <person name="Ahren D."/>
            <person name="Johansson T."/>
            <person name="Persson P."/>
            <person name="Tunlid A."/>
        </authorList>
    </citation>
    <scope>NUCLEOTIDE SEQUENCE [LARGE SCALE GENOMIC DNA]</scope>
    <source>
        <strain evidence="1 2">CBS 146.42</strain>
    </source>
</reference>
<evidence type="ECO:0000313" key="1">
    <source>
        <dbReference type="EMBL" id="KAF5357934.1"/>
    </source>
</evidence>
<comment type="caution">
    <text evidence="1">The sequence shown here is derived from an EMBL/GenBank/DDBJ whole genome shotgun (WGS) entry which is preliminary data.</text>
</comment>
<organism evidence="1 2">
    <name type="scientific">Leucocoprinus leucothites</name>
    <dbReference type="NCBI Taxonomy" id="201217"/>
    <lineage>
        <taxon>Eukaryota</taxon>
        <taxon>Fungi</taxon>
        <taxon>Dikarya</taxon>
        <taxon>Basidiomycota</taxon>
        <taxon>Agaricomycotina</taxon>
        <taxon>Agaricomycetes</taxon>
        <taxon>Agaricomycetidae</taxon>
        <taxon>Agaricales</taxon>
        <taxon>Agaricineae</taxon>
        <taxon>Agaricaceae</taxon>
        <taxon>Leucocoprinus</taxon>
    </lineage>
</organism>
<proteinExistence type="predicted"/>
<sequence>MFRPGLLDYVSSTTLPHIPESADMPVMPLPGHRSNRNHLTVRSEEWRRLETIYQIDPPGLARQVNDWTALNIRNVSFEYEDAHSTEKLSLGTRRRGGNFDCLGHPIDTIDRLGAFLDILPLRTAQRLFHILHPDTRQWKFKHHDEYDVDHKIFDYFLWTKTQRGTQEAQSRLVVAYQPPWILSQTDFEEFVRCGSLPPHIPPGHLYPADLHSRHKVWAKLWDTCVKHNTKWFVVTSWNVWAFGCFSDGWCSGAISDIWHLDEHTPNILECLTYWIASAMSRPGAYQRPKVPEPLNALRTVIILPATQVEIATPAVSESNWRGKSQDAATSAHLTSLPISLSHQGVEEDYTASPIRRNLPRPADFILEWRDSVVDDEEESWPTRERATVLNRELQAANLHGEWLI</sequence>
<protein>
    <submittedName>
        <fullName evidence="1">Uncharacterized protein</fullName>
    </submittedName>
</protein>
<dbReference type="AlphaFoldDB" id="A0A8H5G3V8"/>